<protein>
    <recommendedName>
        <fullName evidence="6">Exocyst complex component Sec3 PIP2-binding N-terminal domain-containing protein</fullName>
    </recommendedName>
</protein>
<gene>
    <name evidence="7" type="ORF">RI129_001724</name>
</gene>
<keyword evidence="8" id="KW-1185">Reference proteome</keyword>
<name>A0AAN7VK21_9COLE</name>
<dbReference type="SMART" id="SM01313">
    <property type="entry name" value="Sec3-PIP2_bind"/>
    <property type="match status" value="1"/>
</dbReference>
<dbReference type="GO" id="GO:0005546">
    <property type="term" value="F:phosphatidylinositol-4,5-bisphosphate binding"/>
    <property type="evidence" value="ECO:0007669"/>
    <property type="project" value="TreeGrafter"/>
</dbReference>
<dbReference type="GO" id="GO:0005886">
    <property type="term" value="C:plasma membrane"/>
    <property type="evidence" value="ECO:0007669"/>
    <property type="project" value="TreeGrafter"/>
</dbReference>
<dbReference type="AlphaFoldDB" id="A0AAN7VK21"/>
<dbReference type="PANTHER" id="PTHR16092">
    <property type="entry name" value="SEC3/SYNTAXIN-RELATED"/>
    <property type="match status" value="1"/>
</dbReference>
<dbReference type="EMBL" id="JAVRBK010000001">
    <property type="protein sequence ID" value="KAK5650695.1"/>
    <property type="molecule type" value="Genomic_DNA"/>
</dbReference>
<feature type="domain" description="Exocyst complex component Sec3 PIP2-binding N-terminal" evidence="6">
    <location>
        <begin position="31"/>
        <end position="120"/>
    </location>
</feature>
<dbReference type="Pfam" id="PF15277">
    <property type="entry name" value="Sec3-PIP2_bind"/>
    <property type="match status" value="1"/>
</dbReference>
<dbReference type="GO" id="GO:0006887">
    <property type="term" value="P:exocytosis"/>
    <property type="evidence" value="ECO:0007669"/>
    <property type="project" value="UniProtKB-KW"/>
</dbReference>
<keyword evidence="3" id="KW-0268">Exocytosis</keyword>
<accession>A0AAN7VK21</accession>
<dbReference type="Pfam" id="PF20654">
    <property type="entry name" value="Sec3_C-term"/>
    <property type="match status" value="1"/>
</dbReference>
<dbReference type="GO" id="GO:0000145">
    <property type="term" value="C:exocyst"/>
    <property type="evidence" value="ECO:0007669"/>
    <property type="project" value="InterPro"/>
</dbReference>
<dbReference type="InterPro" id="IPR048628">
    <property type="entry name" value="Sec3_C"/>
</dbReference>
<sequence>MTTIRHTLQQEVFQANEERLLATCHVGKLFKKKKSSFLCIVSTVSLPINISIVQIKQSDKIYKKKRTWSLSELKVVDGKTETNDASEFDLHIDKVYRWAASNVQERQVFIIALFKQCSKHLLKNKPIFKNIPKAWTIEDVLTPENKYVSSPLMALDPDLSDDFQAITEKEREDLNRLMNDCEFAISNAEAFMEVLARDLSLLDGENVQSILASQVETLMEQLETAIDEADKIEQRLDSYDDILKHVKDAMEKMEKKNSMISIANRNNLRLLNELENIVKQLDLPRKYQDILDDADLTTNQGLKLAIEAGNALRDAMNSQLDPALVRMAAIQEQRKRFEKYKDKFSRSICRQLNNLFIHYGNDKGESEKTIDGLVLPHHSSVHKELSTYAELMHWLKVMDRKAYDGLRKVYTDSLGKLYDRDIRSLFELAKERVANTSQITSPIKTSALLGLDREQWTIDTTPGERTRYEGTLEQVLTQLEPICLQEQQFCVAFFQLDILSPSSKNTLTTLDGIEADTAVVSHRKVEKQINEDVRNMMGSLFSCLEEELLNLISHIEKQDVFCCMYVLVRFNQHVMSAQSSFLSNTLASVLVHIKRSLDRFMQTQVESIKECRLPRRSKCGILPYILNLEEFARYGDVLLKSDRRADLEKWYTRLIDTILEYIAIHSVDHHKTPTQVIKMENYHYLYSLLSQLKLSVLDSQRKEAKQKYNDALALYVTQYFGRPLEKLNIFFDGVQARVASGVKASEVSYQLAFSKQELRKVINQYPASTVKKGIEALYKKVEKHLSEEGNLLQVVWRAMQEEFIRQYKMLEELIQQCYPGSLITLEFTITDILNFFSEIARSH</sequence>
<comment type="caution">
    <text evidence="7">The sequence shown here is derived from an EMBL/GenBank/DDBJ whole genome shotgun (WGS) entry which is preliminary data.</text>
</comment>
<comment type="similarity">
    <text evidence="1">Belongs to the SEC3 family.</text>
</comment>
<evidence type="ECO:0000256" key="2">
    <source>
        <dbReference type="ARBA" id="ARBA00022448"/>
    </source>
</evidence>
<evidence type="ECO:0000256" key="5">
    <source>
        <dbReference type="SAM" id="Coils"/>
    </source>
</evidence>
<dbReference type="Proteomes" id="UP001329430">
    <property type="component" value="Chromosome 1"/>
</dbReference>
<evidence type="ECO:0000313" key="7">
    <source>
        <dbReference type="EMBL" id="KAK5650695.1"/>
    </source>
</evidence>
<proteinExistence type="inferred from homology"/>
<keyword evidence="2" id="KW-0813">Transport</keyword>
<dbReference type="InterPro" id="IPR019160">
    <property type="entry name" value="Sec3_CC"/>
</dbReference>
<feature type="coiled-coil region" evidence="5">
    <location>
        <begin position="212"/>
        <end position="256"/>
    </location>
</feature>
<evidence type="ECO:0000259" key="6">
    <source>
        <dbReference type="SMART" id="SM01313"/>
    </source>
</evidence>
<evidence type="ECO:0000313" key="8">
    <source>
        <dbReference type="Proteomes" id="UP001329430"/>
    </source>
</evidence>
<evidence type="ECO:0000256" key="4">
    <source>
        <dbReference type="ARBA" id="ARBA00023054"/>
    </source>
</evidence>
<dbReference type="GO" id="GO:0006893">
    <property type="term" value="P:Golgi to plasma membrane transport"/>
    <property type="evidence" value="ECO:0007669"/>
    <property type="project" value="TreeGrafter"/>
</dbReference>
<dbReference type="PANTHER" id="PTHR16092:SF14">
    <property type="entry name" value="EXOCYST COMPLEX COMPONENT 1 ISOFORM X1"/>
    <property type="match status" value="1"/>
</dbReference>
<reference evidence="7 8" key="1">
    <citation type="journal article" date="2024" name="Insects">
        <title>An Improved Chromosome-Level Genome Assembly of the Firefly Pyrocoelia pectoralis.</title>
        <authorList>
            <person name="Fu X."/>
            <person name="Meyer-Rochow V.B."/>
            <person name="Ballantyne L."/>
            <person name="Zhu X."/>
        </authorList>
    </citation>
    <scope>NUCLEOTIDE SEQUENCE [LARGE SCALE GENOMIC DNA]</scope>
    <source>
        <strain evidence="7">XCY_ONT2</strain>
    </source>
</reference>
<keyword evidence="4 5" id="KW-0175">Coiled coil</keyword>
<dbReference type="Pfam" id="PF09763">
    <property type="entry name" value="Sec3_CC"/>
    <property type="match status" value="1"/>
</dbReference>
<dbReference type="Gene3D" id="2.30.29.90">
    <property type="match status" value="1"/>
</dbReference>
<dbReference type="InterPro" id="IPR028258">
    <property type="entry name" value="Sec3-PIP2_bind"/>
</dbReference>
<evidence type="ECO:0000256" key="1">
    <source>
        <dbReference type="ARBA" id="ARBA00006518"/>
    </source>
</evidence>
<evidence type="ECO:0000256" key="3">
    <source>
        <dbReference type="ARBA" id="ARBA00022483"/>
    </source>
</evidence>
<dbReference type="CDD" id="cd14683">
    <property type="entry name" value="PH-EXOC1"/>
    <property type="match status" value="1"/>
</dbReference>
<organism evidence="7 8">
    <name type="scientific">Pyrocoelia pectoralis</name>
    <dbReference type="NCBI Taxonomy" id="417401"/>
    <lineage>
        <taxon>Eukaryota</taxon>
        <taxon>Metazoa</taxon>
        <taxon>Ecdysozoa</taxon>
        <taxon>Arthropoda</taxon>
        <taxon>Hexapoda</taxon>
        <taxon>Insecta</taxon>
        <taxon>Pterygota</taxon>
        <taxon>Neoptera</taxon>
        <taxon>Endopterygota</taxon>
        <taxon>Coleoptera</taxon>
        <taxon>Polyphaga</taxon>
        <taxon>Elateriformia</taxon>
        <taxon>Elateroidea</taxon>
        <taxon>Lampyridae</taxon>
        <taxon>Lampyrinae</taxon>
        <taxon>Pyrocoelia</taxon>
    </lineage>
</organism>